<proteinExistence type="predicted"/>
<evidence type="ECO:0000313" key="2">
    <source>
        <dbReference type="EMBL" id="KAF5834383.1"/>
    </source>
</evidence>
<feature type="compositionally biased region" description="Low complexity" evidence="1">
    <location>
        <begin position="36"/>
        <end position="60"/>
    </location>
</feature>
<reference evidence="2" key="1">
    <citation type="submission" date="2017-08" db="EMBL/GenBank/DDBJ databases">
        <authorList>
            <person name="Polle J.E."/>
            <person name="Barry K."/>
            <person name="Cushman J."/>
            <person name="Schmutz J."/>
            <person name="Tran D."/>
            <person name="Hathwaick L.T."/>
            <person name="Yim W.C."/>
            <person name="Jenkins J."/>
            <person name="Mckie-Krisberg Z.M."/>
            <person name="Prochnik S."/>
            <person name="Lindquist E."/>
            <person name="Dockter R.B."/>
            <person name="Adam C."/>
            <person name="Molina H."/>
            <person name="Bunkerborg J."/>
            <person name="Jin E."/>
            <person name="Buchheim M."/>
            <person name="Magnuson J."/>
        </authorList>
    </citation>
    <scope>NUCLEOTIDE SEQUENCE</scope>
    <source>
        <strain evidence="2">CCAP 19/18</strain>
    </source>
</reference>
<feature type="compositionally biased region" description="Pro residues" evidence="1">
    <location>
        <begin position="93"/>
        <end position="110"/>
    </location>
</feature>
<dbReference type="EMBL" id="MU069760">
    <property type="protein sequence ID" value="KAF5834383.1"/>
    <property type="molecule type" value="Genomic_DNA"/>
</dbReference>
<name>A0ABQ7GIH4_DUNSA</name>
<comment type="caution">
    <text evidence="2">The sequence shown here is derived from an EMBL/GenBank/DDBJ whole genome shotgun (WGS) entry which is preliminary data.</text>
</comment>
<gene>
    <name evidence="2" type="ORF">DUNSADRAFT_8969</name>
</gene>
<accession>A0ABQ7GIH4</accession>
<feature type="compositionally biased region" description="Basic and acidic residues" evidence="1">
    <location>
        <begin position="21"/>
        <end position="32"/>
    </location>
</feature>
<evidence type="ECO:0000256" key="1">
    <source>
        <dbReference type="SAM" id="MobiDB-lite"/>
    </source>
</evidence>
<feature type="region of interest" description="Disordered" evidence="1">
    <location>
        <begin position="1"/>
        <end position="110"/>
    </location>
</feature>
<dbReference type="Proteomes" id="UP000815325">
    <property type="component" value="Unassembled WGS sequence"/>
</dbReference>
<sequence>MQLLRMLQEGSNGGFVGGVHKLSEVEPGEHGRAILQQQQKQMQQQQEEQQPAQQQQSQEQHSPPPLHQLDHWPELGSQDAQPAAQQTSGPKVEGPPPDWQPVFATPPAPPRISLSRVRSRAVDVRCVLEAMVYRGRGAASHCGERYGLNHVFRDTLKMDTRLGVYQKLRLWVMWKELSHKCHESYGSTHHTQARLEKDLERIDAYEAWLVGHVLETLEDTEAFGTREAYAAATADRDIAIEEACGEILLVLDAAGGVALRSALQLQLVANQSLTLGRWERANSLLTESLHLLAHNDLINFQYTGCRELVRSRPHSRNLSRIHMATNAC</sequence>
<organism evidence="2 3">
    <name type="scientific">Dunaliella salina</name>
    <name type="common">Green alga</name>
    <name type="synonym">Protococcus salinus</name>
    <dbReference type="NCBI Taxonomy" id="3046"/>
    <lineage>
        <taxon>Eukaryota</taxon>
        <taxon>Viridiplantae</taxon>
        <taxon>Chlorophyta</taxon>
        <taxon>core chlorophytes</taxon>
        <taxon>Chlorophyceae</taxon>
        <taxon>CS clade</taxon>
        <taxon>Chlamydomonadales</taxon>
        <taxon>Dunaliellaceae</taxon>
        <taxon>Dunaliella</taxon>
    </lineage>
</organism>
<keyword evidence="3" id="KW-1185">Reference proteome</keyword>
<evidence type="ECO:0000313" key="3">
    <source>
        <dbReference type="Proteomes" id="UP000815325"/>
    </source>
</evidence>
<feature type="compositionally biased region" description="Polar residues" evidence="1">
    <location>
        <begin position="78"/>
        <end position="89"/>
    </location>
</feature>
<protein>
    <submittedName>
        <fullName evidence="2">Uncharacterized protein</fullName>
    </submittedName>
</protein>